<dbReference type="InterPro" id="IPR044136">
    <property type="entry name" value="Lys-tRNA-ligase_II_N"/>
</dbReference>
<keyword evidence="4 13" id="KW-0963">Cytoplasm</keyword>
<comment type="subunit">
    <text evidence="3 13">Homodimer.</text>
</comment>
<keyword evidence="6 13" id="KW-0479">Metal-binding</keyword>
<gene>
    <name evidence="13" type="primary">lysS</name>
    <name evidence="16" type="ORF">HNQ70_000206</name>
</gene>
<protein>
    <recommendedName>
        <fullName evidence="13">Lysine--tRNA ligase</fullName>
        <ecNumber evidence="13">6.1.1.6</ecNumber>
    </recommendedName>
    <alternativeName>
        <fullName evidence="13">Lysyl-tRNA synthetase</fullName>
        <shortName evidence="13">LysRS</shortName>
    </alternativeName>
</protein>
<dbReference type="GO" id="GO:0042803">
    <property type="term" value="F:protein homodimerization activity"/>
    <property type="evidence" value="ECO:0007669"/>
    <property type="project" value="UniProtKB-ARBA"/>
</dbReference>
<comment type="caution">
    <text evidence="16">The sequence shown here is derived from an EMBL/GenBank/DDBJ whole genome shotgun (WGS) entry which is preliminary data.</text>
</comment>
<dbReference type="Proteomes" id="UP000532440">
    <property type="component" value="Unassembled WGS sequence"/>
</dbReference>
<proteinExistence type="inferred from homology"/>
<dbReference type="PANTHER" id="PTHR42918:SF15">
    <property type="entry name" value="LYSINE--TRNA LIGASE, CHLOROPLASTIC_MITOCHONDRIAL"/>
    <property type="match status" value="1"/>
</dbReference>
<dbReference type="InterPro" id="IPR004365">
    <property type="entry name" value="NA-bd_OB_tRNA"/>
</dbReference>
<dbReference type="GO" id="GO:0005524">
    <property type="term" value="F:ATP binding"/>
    <property type="evidence" value="ECO:0007669"/>
    <property type="project" value="UniProtKB-UniRule"/>
</dbReference>
<dbReference type="EMBL" id="JACHGB010000001">
    <property type="protein sequence ID" value="MBB5270222.1"/>
    <property type="molecule type" value="Genomic_DNA"/>
</dbReference>
<dbReference type="SUPFAM" id="SSF55681">
    <property type="entry name" value="Class II aaRS and biotin synthetases"/>
    <property type="match status" value="1"/>
</dbReference>
<evidence type="ECO:0000256" key="3">
    <source>
        <dbReference type="ARBA" id="ARBA00011738"/>
    </source>
</evidence>
<dbReference type="HAMAP" id="MF_00252">
    <property type="entry name" value="Lys_tRNA_synth_class2"/>
    <property type="match status" value="1"/>
</dbReference>
<evidence type="ECO:0000256" key="11">
    <source>
        <dbReference type="ARBA" id="ARBA00023146"/>
    </source>
</evidence>
<reference evidence="16 17" key="1">
    <citation type="submission" date="2020-08" db="EMBL/GenBank/DDBJ databases">
        <title>Genomic Encyclopedia of Type Strains, Phase IV (KMG-IV): sequencing the most valuable type-strain genomes for metagenomic binning, comparative biology and taxonomic classification.</title>
        <authorList>
            <person name="Goeker M."/>
        </authorList>
    </citation>
    <scope>NUCLEOTIDE SEQUENCE [LARGE SCALE GENOMIC DNA]</scope>
    <source>
        <strain evidence="16 17">DSM 29781</strain>
    </source>
</reference>
<dbReference type="EC" id="6.1.1.6" evidence="13"/>
<dbReference type="PROSITE" id="PS50862">
    <property type="entry name" value="AA_TRNA_LIGASE_II"/>
    <property type="match status" value="1"/>
</dbReference>
<dbReference type="GO" id="GO:0005829">
    <property type="term" value="C:cytosol"/>
    <property type="evidence" value="ECO:0007669"/>
    <property type="project" value="UniProtKB-ARBA"/>
</dbReference>
<evidence type="ECO:0000256" key="8">
    <source>
        <dbReference type="ARBA" id="ARBA00022840"/>
    </source>
</evidence>
<keyword evidence="5 13" id="KW-0436">Ligase</keyword>
<dbReference type="FunFam" id="2.40.50.140:FF:000024">
    <property type="entry name" value="Lysine--tRNA ligase"/>
    <property type="match status" value="1"/>
</dbReference>
<dbReference type="InterPro" id="IPR018149">
    <property type="entry name" value="Lys-tRNA-synth_II_C"/>
</dbReference>
<evidence type="ECO:0000256" key="7">
    <source>
        <dbReference type="ARBA" id="ARBA00022741"/>
    </source>
</evidence>
<dbReference type="AlphaFoldDB" id="A0A7W8M755"/>
<dbReference type="PANTHER" id="PTHR42918">
    <property type="entry name" value="LYSYL-TRNA SYNTHETASE"/>
    <property type="match status" value="1"/>
</dbReference>
<feature type="binding site" evidence="13">
    <location>
        <position position="422"/>
    </location>
    <ligand>
        <name>Mg(2+)</name>
        <dbReference type="ChEBI" id="CHEBI:18420"/>
        <label>2</label>
    </ligand>
</feature>
<dbReference type="RefSeq" id="WP_183963434.1">
    <property type="nucleotide sequence ID" value="NZ_BAABEW010000003.1"/>
</dbReference>
<dbReference type="NCBIfam" id="NF001756">
    <property type="entry name" value="PRK00484.1"/>
    <property type="match status" value="1"/>
</dbReference>
<evidence type="ECO:0000259" key="15">
    <source>
        <dbReference type="PROSITE" id="PS50862"/>
    </source>
</evidence>
<keyword evidence="9 13" id="KW-0460">Magnesium</keyword>
<dbReference type="CDD" id="cd04322">
    <property type="entry name" value="LysRS_N"/>
    <property type="match status" value="1"/>
</dbReference>
<dbReference type="SUPFAM" id="SSF50249">
    <property type="entry name" value="Nucleic acid-binding proteins"/>
    <property type="match status" value="1"/>
</dbReference>
<evidence type="ECO:0000256" key="14">
    <source>
        <dbReference type="RuleBase" id="RU000336"/>
    </source>
</evidence>
<keyword evidence="17" id="KW-1185">Reference proteome</keyword>
<keyword evidence="8 13" id="KW-0067">ATP-binding</keyword>
<evidence type="ECO:0000256" key="5">
    <source>
        <dbReference type="ARBA" id="ARBA00022598"/>
    </source>
</evidence>
<feature type="binding site" evidence="13">
    <location>
        <position position="415"/>
    </location>
    <ligand>
        <name>Mg(2+)</name>
        <dbReference type="ChEBI" id="CHEBI:18420"/>
        <label>1</label>
    </ligand>
</feature>
<dbReference type="GO" id="GO:0004824">
    <property type="term" value="F:lysine-tRNA ligase activity"/>
    <property type="evidence" value="ECO:0007669"/>
    <property type="project" value="UniProtKB-UniRule"/>
</dbReference>
<dbReference type="CDD" id="cd00775">
    <property type="entry name" value="LysRS_core"/>
    <property type="match status" value="1"/>
</dbReference>
<dbReference type="InterPro" id="IPR004364">
    <property type="entry name" value="Aa-tRNA-synt_II"/>
</dbReference>
<evidence type="ECO:0000256" key="6">
    <source>
        <dbReference type="ARBA" id="ARBA00022723"/>
    </source>
</evidence>
<name>A0A7W8M755_9BURK</name>
<evidence type="ECO:0000256" key="9">
    <source>
        <dbReference type="ARBA" id="ARBA00022842"/>
    </source>
</evidence>
<evidence type="ECO:0000256" key="10">
    <source>
        <dbReference type="ARBA" id="ARBA00022917"/>
    </source>
</evidence>
<evidence type="ECO:0000256" key="12">
    <source>
        <dbReference type="ARBA" id="ARBA00048573"/>
    </source>
</evidence>
<comment type="similarity">
    <text evidence="2 13">Belongs to the class-II aminoacyl-tRNA synthetase family.</text>
</comment>
<evidence type="ECO:0000313" key="16">
    <source>
        <dbReference type="EMBL" id="MBB5270222.1"/>
    </source>
</evidence>
<keyword evidence="7 13" id="KW-0547">Nucleotide-binding</keyword>
<dbReference type="InterPro" id="IPR006195">
    <property type="entry name" value="aa-tRNA-synth_II"/>
</dbReference>
<accession>A0A7W8M755</accession>
<dbReference type="Gene3D" id="3.30.930.10">
    <property type="entry name" value="Bira Bifunctional Protein, Domain 2"/>
    <property type="match status" value="1"/>
</dbReference>
<dbReference type="PRINTS" id="PR00982">
    <property type="entry name" value="TRNASYNTHLYS"/>
</dbReference>
<dbReference type="NCBIfam" id="TIGR00499">
    <property type="entry name" value="lysS_bact"/>
    <property type="match status" value="1"/>
</dbReference>
<evidence type="ECO:0000256" key="13">
    <source>
        <dbReference type="HAMAP-Rule" id="MF_00252"/>
    </source>
</evidence>
<dbReference type="Pfam" id="PF01336">
    <property type="entry name" value="tRNA_anti-codon"/>
    <property type="match status" value="1"/>
</dbReference>
<dbReference type="Gene3D" id="2.40.50.140">
    <property type="entry name" value="Nucleic acid-binding proteins"/>
    <property type="match status" value="1"/>
</dbReference>
<feature type="domain" description="Aminoacyl-transfer RNA synthetases class-II family profile" evidence="15">
    <location>
        <begin position="183"/>
        <end position="499"/>
    </location>
</feature>
<dbReference type="GO" id="GO:0000049">
    <property type="term" value="F:tRNA binding"/>
    <property type="evidence" value="ECO:0007669"/>
    <property type="project" value="TreeGrafter"/>
</dbReference>
<feature type="binding site" evidence="13">
    <location>
        <position position="422"/>
    </location>
    <ligand>
        <name>Mg(2+)</name>
        <dbReference type="ChEBI" id="CHEBI:18420"/>
        <label>1</label>
    </ligand>
</feature>
<dbReference type="GO" id="GO:0000287">
    <property type="term" value="F:magnesium ion binding"/>
    <property type="evidence" value="ECO:0007669"/>
    <property type="project" value="UniProtKB-UniRule"/>
</dbReference>
<comment type="subcellular location">
    <subcellularLocation>
        <location evidence="1 13">Cytoplasm</location>
    </subcellularLocation>
</comment>
<keyword evidence="10 13" id="KW-0648">Protein biosynthesis</keyword>
<evidence type="ECO:0000256" key="4">
    <source>
        <dbReference type="ARBA" id="ARBA00022490"/>
    </source>
</evidence>
<dbReference type="Pfam" id="PF00152">
    <property type="entry name" value="tRNA-synt_2"/>
    <property type="match status" value="1"/>
</dbReference>
<sequence length="505" mass="56462">MTDDTAPIPLDENQIIAERRAKLARQRELGVAFPNDFVPADRAQDLVRLHDGLSREELEAAAVRVSLAGRMMLKRVQGKASFATIQDATGRMQLWLNDAGVGAETHEAFKHWDLGDIVAAEGTLFKTMKGELSVRCSGVRLLAKALRPLPDKFHGLADQEARYRQRYVDLIVTEGTRQTFVKRSRIVSAIRSFMTGHGFLEVETPMLHPIPGGAAAKPFVTHHNALDQQMFLRIAPELYLKRLIVGGFERVFEINRNFRNEGISPRHNPEFTMMEFYAAYTDYRWLMDFTENVIRDAAIAAAGTAKLSYQDRPLDLSEPFARLTIAQAILEHAPGYTAAQLEDAAFLRTELARLGVDVNDVRHRNAGVGALQLALFEEVAESKLWEPTFIVDYPVEVSPLARESDTRPGITERFELFITGREIANGFSELNDAEDQAARFRSQVEAKEAGDEEAMYYDADFIRALEHGMPPTGGCGIGIDRLVMLVTDSANIRDVILFPALKNES</sequence>
<keyword evidence="11 13" id="KW-0030">Aminoacyl-tRNA synthetase</keyword>
<evidence type="ECO:0000313" key="17">
    <source>
        <dbReference type="Proteomes" id="UP000532440"/>
    </source>
</evidence>
<organism evidence="16 17">
    <name type="scientific">Quisquiliibacterium transsilvanicum</name>
    <dbReference type="NCBI Taxonomy" id="1549638"/>
    <lineage>
        <taxon>Bacteria</taxon>
        <taxon>Pseudomonadati</taxon>
        <taxon>Pseudomonadota</taxon>
        <taxon>Betaproteobacteria</taxon>
        <taxon>Burkholderiales</taxon>
        <taxon>Burkholderiaceae</taxon>
        <taxon>Quisquiliibacterium</taxon>
    </lineage>
</organism>
<dbReference type="InterPro" id="IPR045864">
    <property type="entry name" value="aa-tRNA-synth_II/BPL/LPL"/>
</dbReference>
<evidence type="ECO:0000256" key="2">
    <source>
        <dbReference type="ARBA" id="ARBA00008226"/>
    </source>
</evidence>
<dbReference type="FunFam" id="3.30.930.10:FF:000001">
    <property type="entry name" value="Lysine--tRNA ligase"/>
    <property type="match status" value="1"/>
</dbReference>
<comment type="catalytic activity">
    <reaction evidence="12 13 14">
        <text>tRNA(Lys) + L-lysine + ATP = L-lysyl-tRNA(Lys) + AMP + diphosphate</text>
        <dbReference type="Rhea" id="RHEA:20792"/>
        <dbReference type="Rhea" id="RHEA-COMP:9696"/>
        <dbReference type="Rhea" id="RHEA-COMP:9697"/>
        <dbReference type="ChEBI" id="CHEBI:30616"/>
        <dbReference type="ChEBI" id="CHEBI:32551"/>
        <dbReference type="ChEBI" id="CHEBI:33019"/>
        <dbReference type="ChEBI" id="CHEBI:78442"/>
        <dbReference type="ChEBI" id="CHEBI:78529"/>
        <dbReference type="ChEBI" id="CHEBI:456215"/>
        <dbReference type="EC" id="6.1.1.6"/>
    </reaction>
</comment>
<dbReference type="InterPro" id="IPR002313">
    <property type="entry name" value="Lys-tRNA-ligase_II"/>
</dbReference>
<dbReference type="InterPro" id="IPR012340">
    <property type="entry name" value="NA-bd_OB-fold"/>
</dbReference>
<comment type="cofactor">
    <cofactor evidence="13 14">
        <name>Mg(2+)</name>
        <dbReference type="ChEBI" id="CHEBI:18420"/>
    </cofactor>
    <text evidence="13 14">Binds 3 Mg(2+) ions per subunit.</text>
</comment>
<dbReference type="GO" id="GO:0006430">
    <property type="term" value="P:lysyl-tRNA aminoacylation"/>
    <property type="evidence" value="ECO:0007669"/>
    <property type="project" value="UniProtKB-UniRule"/>
</dbReference>
<evidence type="ECO:0000256" key="1">
    <source>
        <dbReference type="ARBA" id="ARBA00004496"/>
    </source>
</evidence>